<gene>
    <name evidence="1" type="ORF">SAMN04489717_1557</name>
</gene>
<evidence type="ECO:0000313" key="1">
    <source>
        <dbReference type="EMBL" id="SDS08130.1"/>
    </source>
</evidence>
<reference evidence="1 2" key="1">
    <citation type="submission" date="2016-10" db="EMBL/GenBank/DDBJ databases">
        <authorList>
            <person name="de Groot N.N."/>
        </authorList>
    </citation>
    <scope>NUCLEOTIDE SEQUENCE [LARGE SCALE GENOMIC DNA]</scope>
    <source>
        <strain evidence="1 2">DSM 22024</strain>
    </source>
</reference>
<accession>A0A1H1PAM4</accession>
<proteinExistence type="predicted"/>
<evidence type="ECO:0000313" key="2">
    <source>
        <dbReference type="Proteomes" id="UP000198983"/>
    </source>
</evidence>
<dbReference type="EMBL" id="LT629732">
    <property type="protein sequence ID" value="SDS08130.1"/>
    <property type="molecule type" value="Genomic_DNA"/>
</dbReference>
<protein>
    <recommendedName>
        <fullName evidence="3">Protein NO VEIN C-terminal domain-containing protein</fullName>
    </recommendedName>
</protein>
<name>A0A1H1PAM4_9ACTN</name>
<dbReference type="AlphaFoldDB" id="A0A1H1PAM4"/>
<evidence type="ECO:0008006" key="3">
    <source>
        <dbReference type="Google" id="ProtNLM"/>
    </source>
</evidence>
<sequence length="368" mass="40795">MADIEELEWTGQRVTEPVTVNVWWTSDAAEIYFMETTDRRDIGVDLRAPKSDDTGRTHHAYALVPHVQPGNVVFHYQQPSGIVAWSRVVGVPFEDELVWGARGRVAQRAGVKPYRRPGWCAPLEGPFMLPAPVTLSRLRAHEVRIRAAIESTERDITGTIYRPFQISDKQPLRATQHYLTKLPLAVVLEVPELLAAADQAGNGAAAAMSSPSLVPEAPHEGEVLGQSYVAAAEHVSTAERDPFKIDPSVIDRGVQGHAMTQNALATVLRRRGLEPRSPQGREPQYDLAWIYGDQVNVVEVKSLTVGNEERQLRLGLGQVLRYRQVLSNGPESVRAVLAVERAPSDLSWRDLCSNLDVLLCWPPDFEGL</sequence>
<keyword evidence="2" id="KW-1185">Reference proteome</keyword>
<dbReference type="Proteomes" id="UP000198983">
    <property type="component" value="Chromosome I"/>
</dbReference>
<organism evidence="1 2">
    <name type="scientific">Actinopolymorpha singaporensis</name>
    <dbReference type="NCBI Taxonomy" id="117157"/>
    <lineage>
        <taxon>Bacteria</taxon>
        <taxon>Bacillati</taxon>
        <taxon>Actinomycetota</taxon>
        <taxon>Actinomycetes</taxon>
        <taxon>Propionibacteriales</taxon>
        <taxon>Actinopolymorphaceae</taxon>
        <taxon>Actinopolymorpha</taxon>
    </lineage>
</organism>